<accession>A0ABN1QQ30</accession>
<sequence>MATEHLERLRQSLRLRGLQTSLVELDEEAPFLHLPDMQAGVHIQNVSDSLEEGEPFFVWSGGLSIAPVRHVESAAERIVYVIFCKRYP</sequence>
<organism evidence="1 2">
    <name type="scientific">Actinocorallia libanotica</name>
    <dbReference type="NCBI Taxonomy" id="46162"/>
    <lineage>
        <taxon>Bacteria</taxon>
        <taxon>Bacillati</taxon>
        <taxon>Actinomycetota</taxon>
        <taxon>Actinomycetes</taxon>
        <taxon>Streptosporangiales</taxon>
        <taxon>Thermomonosporaceae</taxon>
        <taxon>Actinocorallia</taxon>
    </lineage>
</organism>
<dbReference type="Proteomes" id="UP001500665">
    <property type="component" value="Unassembled WGS sequence"/>
</dbReference>
<keyword evidence="2" id="KW-1185">Reference proteome</keyword>
<dbReference type="EMBL" id="BAAAHH010000005">
    <property type="protein sequence ID" value="GAA0945869.1"/>
    <property type="molecule type" value="Genomic_DNA"/>
</dbReference>
<reference evidence="1 2" key="1">
    <citation type="journal article" date="2019" name="Int. J. Syst. Evol. Microbiol.">
        <title>The Global Catalogue of Microorganisms (GCM) 10K type strain sequencing project: providing services to taxonomists for standard genome sequencing and annotation.</title>
        <authorList>
            <consortium name="The Broad Institute Genomics Platform"/>
            <consortium name="The Broad Institute Genome Sequencing Center for Infectious Disease"/>
            <person name="Wu L."/>
            <person name="Ma J."/>
        </authorList>
    </citation>
    <scope>NUCLEOTIDE SEQUENCE [LARGE SCALE GENOMIC DNA]</scope>
    <source>
        <strain evidence="1 2">JCM 10696</strain>
    </source>
</reference>
<evidence type="ECO:0000313" key="2">
    <source>
        <dbReference type="Proteomes" id="UP001500665"/>
    </source>
</evidence>
<gene>
    <name evidence="1" type="ORF">GCM10009550_19980</name>
</gene>
<comment type="caution">
    <text evidence="1">The sequence shown here is derived from an EMBL/GenBank/DDBJ whole genome shotgun (WGS) entry which is preliminary data.</text>
</comment>
<name>A0ABN1QQ30_9ACTN</name>
<protein>
    <recommendedName>
        <fullName evidence="3">Immunity protein 35 of polymorphic toxin system</fullName>
    </recommendedName>
</protein>
<evidence type="ECO:0008006" key="3">
    <source>
        <dbReference type="Google" id="ProtNLM"/>
    </source>
</evidence>
<proteinExistence type="predicted"/>
<evidence type="ECO:0000313" key="1">
    <source>
        <dbReference type="EMBL" id="GAA0945869.1"/>
    </source>
</evidence>